<evidence type="ECO:0000256" key="1">
    <source>
        <dbReference type="SAM" id="MobiDB-lite"/>
    </source>
</evidence>
<evidence type="ECO:0000313" key="4">
    <source>
        <dbReference type="EMBL" id="STX63701.1"/>
    </source>
</evidence>
<name>A0A378K794_9GAMM</name>
<dbReference type="EMBL" id="LNYN01000002">
    <property type="protein sequence ID" value="KTD39448.1"/>
    <property type="molecule type" value="Genomic_DNA"/>
</dbReference>
<sequence>MLNYFPIFIASLFKQFELIYVVGDERDLVRVRTNYRGEKTYLYHINISPENARKLFMIYLARINELAERAEFYHLLSNSCTINIIRYANKAGRVGHVNMNHYLNGWLDSYLYDNGWLNTSVPFEILRQRSQINKAAQDANHSDDFSKRIRSSLPSGN</sequence>
<gene>
    <name evidence="3" type="ORF">Lmor_0099</name>
    <name evidence="4" type="ORF">NCTC12239_02649</name>
</gene>
<evidence type="ECO:0000259" key="2">
    <source>
        <dbReference type="Pfam" id="PF13387"/>
    </source>
</evidence>
<dbReference type="Proteomes" id="UP000254040">
    <property type="component" value="Unassembled WGS sequence"/>
</dbReference>
<accession>A0A378K794</accession>
<dbReference type="AlphaFoldDB" id="A0A378K794"/>
<feature type="region of interest" description="Disordered" evidence="1">
    <location>
        <begin position="137"/>
        <end position="157"/>
    </location>
</feature>
<dbReference type="EMBL" id="UGOG01000001">
    <property type="protein sequence ID" value="STX63701.1"/>
    <property type="molecule type" value="Genomic_DNA"/>
</dbReference>
<reference evidence="4 6" key="2">
    <citation type="submission" date="2018-06" db="EMBL/GenBank/DDBJ databases">
        <authorList>
            <consortium name="Pathogen Informatics"/>
            <person name="Doyle S."/>
        </authorList>
    </citation>
    <scope>NUCLEOTIDE SEQUENCE [LARGE SCALE GENOMIC DNA]</scope>
    <source>
        <strain evidence="4 6">NCTC12239</strain>
    </source>
</reference>
<feature type="domain" description="Lnb N-terminal periplasmic" evidence="2">
    <location>
        <begin position="7"/>
        <end position="92"/>
    </location>
</feature>
<evidence type="ECO:0000313" key="6">
    <source>
        <dbReference type="Proteomes" id="UP000254040"/>
    </source>
</evidence>
<protein>
    <recommendedName>
        <fullName evidence="2">Lnb N-terminal periplasmic domain-containing protein</fullName>
    </recommendedName>
</protein>
<keyword evidence="5" id="KW-1185">Reference proteome</keyword>
<reference evidence="3 5" key="1">
    <citation type="submission" date="2015-11" db="EMBL/GenBank/DDBJ databases">
        <title>Genomic analysis of 38 Legionella species identifies large and diverse effector repertoires.</title>
        <authorList>
            <person name="Burstein D."/>
            <person name="Amaro F."/>
            <person name="Zusman T."/>
            <person name="Lifshitz Z."/>
            <person name="Cohen O."/>
            <person name="Gilbert J.A."/>
            <person name="Pupko T."/>
            <person name="Shuman H.A."/>
            <person name="Segal G."/>
        </authorList>
    </citation>
    <scope>NUCLEOTIDE SEQUENCE [LARGE SCALE GENOMIC DNA]</scope>
    <source>
        <strain evidence="3 5">ATCC 43877</strain>
    </source>
</reference>
<dbReference type="RefSeq" id="WP_051190606.1">
    <property type="nucleotide sequence ID" value="NZ_CAAAJG010000006.1"/>
</dbReference>
<dbReference type="Pfam" id="PF13387">
    <property type="entry name" value="Lnb_N"/>
    <property type="match status" value="1"/>
</dbReference>
<dbReference type="Proteomes" id="UP000054985">
    <property type="component" value="Unassembled WGS sequence"/>
</dbReference>
<proteinExistence type="predicted"/>
<evidence type="ECO:0000313" key="3">
    <source>
        <dbReference type="EMBL" id="KTD39448.1"/>
    </source>
</evidence>
<dbReference type="InterPro" id="IPR025178">
    <property type="entry name" value="Lnb_N"/>
</dbReference>
<dbReference type="STRING" id="39962.Lmor_0099"/>
<organism evidence="4 6">
    <name type="scientific">Legionella moravica</name>
    <dbReference type="NCBI Taxonomy" id="39962"/>
    <lineage>
        <taxon>Bacteria</taxon>
        <taxon>Pseudomonadati</taxon>
        <taxon>Pseudomonadota</taxon>
        <taxon>Gammaproteobacteria</taxon>
        <taxon>Legionellales</taxon>
        <taxon>Legionellaceae</taxon>
        <taxon>Legionella</taxon>
    </lineage>
</organism>
<evidence type="ECO:0000313" key="5">
    <source>
        <dbReference type="Proteomes" id="UP000054985"/>
    </source>
</evidence>